<protein>
    <submittedName>
        <fullName evidence="2">Uncharacterized protein</fullName>
    </submittedName>
</protein>
<gene>
    <name evidence="2" type="ORF">PVK06_036298</name>
</gene>
<dbReference type="Proteomes" id="UP001358586">
    <property type="component" value="Chromosome 10"/>
</dbReference>
<evidence type="ECO:0000313" key="3">
    <source>
        <dbReference type="Proteomes" id="UP001358586"/>
    </source>
</evidence>
<feature type="compositionally biased region" description="Basic and acidic residues" evidence="1">
    <location>
        <begin position="1"/>
        <end position="12"/>
    </location>
</feature>
<proteinExistence type="predicted"/>
<dbReference type="EMBL" id="JARKNE010000010">
    <property type="protein sequence ID" value="KAK5795044.1"/>
    <property type="molecule type" value="Genomic_DNA"/>
</dbReference>
<organism evidence="2 3">
    <name type="scientific">Gossypium arboreum</name>
    <name type="common">Tree cotton</name>
    <name type="synonym">Gossypium nanking</name>
    <dbReference type="NCBI Taxonomy" id="29729"/>
    <lineage>
        <taxon>Eukaryota</taxon>
        <taxon>Viridiplantae</taxon>
        <taxon>Streptophyta</taxon>
        <taxon>Embryophyta</taxon>
        <taxon>Tracheophyta</taxon>
        <taxon>Spermatophyta</taxon>
        <taxon>Magnoliopsida</taxon>
        <taxon>eudicotyledons</taxon>
        <taxon>Gunneridae</taxon>
        <taxon>Pentapetalae</taxon>
        <taxon>rosids</taxon>
        <taxon>malvids</taxon>
        <taxon>Malvales</taxon>
        <taxon>Malvaceae</taxon>
        <taxon>Malvoideae</taxon>
        <taxon>Gossypium</taxon>
    </lineage>
</organism>
<sequence length="181" mass="19263">MNSKVRENDGRYDSGGVEYGDGYKPGGVENVDGYEPEGAKYGGGYELEGAEYGGGYELEGAEYGGGYELERAEYCSGYEPEGVEYDVPALAPTSAPTLVHDADVVNAAQFVSYAGGLPSTAHQIKMVSPSHSTAVGTVAMLQIQTTIHLRYPTKPVVPHRNILFMLISPISSMPPPPSHAM</sequence>
<name>A0ABR0NJQ1_GOSAR</name>
<feature type="region of interest" description="Disordered" evidence="1">
    <location>
        <begin position="1"/>
        <end position="35"/>
    </location>
</feature>
<evidence type="ECO:0000256" key="1">
    <source>
        <dbReference type="SAM" id="MobiDB-lite"/>
    </source>
</evidence>
<accession>A0ABR0NJQ1</accession>
<comment type="caution">
    <text evidence="2">The sequence shown here is derived from an EMBL/GenBank/DDBJ whole genome shotgun (WGS) entry which is preliminary data.</text>
</comment>
<evidence type="ECO:0000313" key="2">
    <source>
        <dbReference type="EMBL" id="KAK5795044.1"/>
    </source>
</evidence>
<keyword evidence="3" id="KW-1185">Reference proteome</keyword>
<reference evidence="2 3" key="1">
    <citation type="submission" date="2023-03" db="EMBL/GenBank/DDBJ databases">
        <title>WGS of Gossypium arboreum.</title>
        <authorList>
            <person name="Yu D."/>
        </authorList>
    </citation>
    <scope>NUCLEOTIDE SEQUENCE [LARGE SCALE GENOMIC DNA]</scope>
    <source>
        <tissue evidence="2">Leaf</tissue>
    </source>
</reference>